<feature type="region of interest" description="Disordered" evidence="1">
    <location>
        <begin position="1"/>
        <end position="79"/>
    </location>
</feature>
<feature type="non-terminal residue" evidence="2">
    <location>
        <position position="123"/>
    </location>
</feature>
<gene>
    <name evidence="2" type="ORF">OSTQU699_LOCUS6774</name>
</gene>
<organism evidence="2 3">
    <name type="scientific">Ostreobium quekettii</name>
    <dbReference type="NCBI Taxonomy" id="121088"/>
    <lineage>
        <taxon>Eukaryota</taxon>
        <taxon>Viridiplantae</taxon>
        <taxon>Chlorophyta</taxon>
        <taxon>core chlorophytes</taxon>
        <taxon>Ulvophyceae</taxon>
        <taxon>TCBD clade</taxon>
        <taxon>Bryopsidales</taxon>
        <taxon>Ostreobineae</taxon>
        <taxon>Ostreobiaceae</taxon>
        <taxon>Ostreobium</taxon>
    </lineage>
</organism>
<dbReference type="AlphaFoldDB" id="A0A8S1J252"/>
<comment type="caution">
    <text evidence="2">The sequence shown here is derived from an EMBL/GenBank/DDBJ whole genome shotgun (WGS) entry which is preliminary data.</text>
</comment>
<evidence type="ECO:0000256" key="1">
    <source>
        <dbReference type="SAM" id="MobiDB-lite"/>
    </source>
</evidence>
<sequence length="123" mass="13544">MAAPLAALRGLFSEAYPPEVPAPVSEDSAENEEQQTASGENKEPNIPPQSHAKEGLEADDKQDADEPEARLASEASHYNERILKITEEYSEKVSSKNEVQQYLEEAQRTAMEQEASILAKADE</sequence>
<evidence type="ECO:0000313" key="2">
    <source>
        <dbReference type="EMBL" id="CAD7701415.1"/>
    </source>
</evidence>
<keyword evidence="3" id="KW-1185">Reference proteome</keyword>
<evidence type="ECO:0000313" key="3">
    <source>
        <dbReference type="Proteomes" id="UP000708148"/>
    </source>
</evidence>
<dbReference type="EMBL" id="CAJHUC010001530">
    <property type="protein sequence ID" value="CAD7701415.1"/>
    <property type="molecule type" value="Genomic_DNA"/>
</dbReference>
<reference evidence="2" key="1">
    <citation type="submission" date="2020-12" db="EMBL/GenBank/DDBJ databases">
        <authorList>
            <person name="Iha C."/>
        </authorList>
    </citation>
    <scope>NUCLEOTIDE SEQUENCE</scope>
</reference>
<accession>A0A8S1J252</accession>
<proteinExistence type="predicted"/>
<protein>
    <submittedName>
        <fullName evidence="2">Uncharacterized protein</fullName>
    </submittedName>
</protein>
<name>A0A8S1J252_9CHLO</name>
<feature type="compositionally biased region" description="Basic and acidic residues" evidence="1">
    <location>
        <begin position="51"/>
        <end position="61"/>
    </location>
</feature>
<dbReference type="Proteomes" id="UP000708148">
    <property type="component" value="Unassembled WGS sequence"/>
</dbReference>
<feature type="compositionally biased region" description="Basic and acidic residues" evidence="1">
    <location>
        <begin position="67"/>
        <end position="79"/>
    </location>
</feature>